<name>A0A438CPF2_VITVI</name>
<protein>
    <recommendedName>
        <fullName evidence="3">Reverse transcriptase domain-containing protein</fullName>
    </recommendedName>
</protein>
<dbReference type="AlphaFoldDB" id="A0A438CPF2"/>
<accession>A0A438CPF2</accession>
<gene>
    <name evidence="1" type="ORF">CK203_115319</name>
</gene>
<comment type="caution">
    <text evidence="1">The sequence shown here is derived from an EMBL/GenBank/DDBJ whole genome shotgun (WGS) entry which is preliminary data.</text>
</comment>
<dbReference type="Proteomes" id="UP000288805">
    <property type="component" value="Unassembled WGS sequence"/>
</dbReference>
<sequence>MGCANFEGVVRKFRTSLEQLASKGHISSFQFQIVHGLNRWILDFLSFEIVYKIALFCSNHKASRGLRQGDPISSFLFTTVADVLSRMLLRVEERSLLEVSGLNHLSKLAKLLDCKASDWPILYLGLPLGGNPKGCGFWDLVIERILQRLDGWQKAYLSFGVAAKIEKLQRDFLWSGVRDGKRDHLVSWDIVCNPKEEFSSVAAGHFKHLWDTSQWLGCQHYSQMVTSLSLEGYCTSLSRFFQVYSICGRRWGKNLMRDPDLYLLQGFLQSSLFFQPCPTFPILLQSSLLSLYGILKSLLKSNPLSGWWHTRSRSSFPTLFFDDGVVAQIISVSQDGLDSPKEHLRHDVDQL</sequence>
<dbReference type="PANTHER" id="PTHR33116:SF78">
    <property type="entry name" value="OS12G0587133 PROTEIN"/>
    <property type="match status" value="1"/>
</dbReference>
<reference evidence="1 2" key="1">
    <citation type="journal article" date="2018" name="PLoS Genet.">
        <title>Population sequencing reveals clonal diversity and ancestral inbreeding in the grapevine cultivar Chardonnay.</title>
        <authorList>
            <person name="Roach M.J."/>
            <person name="Johnson D.L."/>
            <person name="Bohlmann J."/>
            <person name="van Vuuren H.J."/>
            <person name="Jones S.J."/>
            <person name="Pretorius I.S."/>
            <person name="Schmidt S.A."/>
            <person name="Borneman A.R."/>
        </authorList>
    </citation>
    <scope>NUCLEOTIDE SEQUENCE [LARGE SCALE GENOMIC DNA]</scope>
    <source>
        <strain evidence="2">cv. Chardonnay</strain>
        <tissue evidence="1">Leaf</tissue>
    </source>
</reference>
<dbReference type="PANTHER" id="PTHR33116">
    <property type="entry name" value="REVERSE TRANSCRIPTASE ZINC-BINDING DOMAIN-CONTAINING PROTEIN-RELATED-RELATED"/>
    <property type="match status" value="1"/>
</dbReference>
<evidence type="ECO:0000313" key="1">
    <source>
        <dbReference type="EMBL" id="RVW25086.1"/>
    </source>
</evidence>
<organism evidence="1 2">
    <name type="scientific">Vitis vinifera</name>
    <name type="common">Grape</name>
    <dbReference type="NCBI Taxonomy" id="29760"/>
    <lineage>
        <taxon>Eukaryota</taxon>
        <taxon>Viridiplantae</taxon>
        <taxon>Streptophyta</taxon>
        <taxon>Embryophyta</taxon>
        <taxon>Tracheophyta</taxon>
        <taxon>Spermatophyta</taxon>
        <taxon>Magnoliopsida</taxon>
        <taxon>eudicotyledons</taxon>
        <taxon>Gunneridae</taxon>
        <taxon>Pentapetalae</taxon>
        <taxon>rosids</taxon>
        <taxon>Vitales</taxon>
        <taxon>Vitaceae</taxon>
        <taxon>Viteae</taxon>
        <taxon>Vitis</taxon>
    </lineage>
</organism>
<proteinExistence type="predicted"/>
<dbReference type="EMBL" id="QGNW01002137">
    <property type="protein sequence ID" value="RVW25086.1"/>
    <property type="molecule type" value="Genomic_DNA"/>
</dbReference>
<evidence type="ECO:0000313" key="2">
    <source>
        <dbReference type="Proteomes" id="UP000288805"/>
    </source>
</evidence>
<evidence type="ECO:0008006" key="3">
    <source>
        <dbReference type="Google" id="ProtNLM"/>
    </source>
</evidence>